<evidence type="ECO:0000256" key="1">
    <source>
        <dbReference type="ARBA" id="ARBA00006638"/>
    </source>
</evidence>
<evidence type="ECO:0000256" key="2">
    <source>
        <dbReference type="ARBA" id="ARBA00022763"/>
    </source>
</evidence>
<dbReference type="InterPro" id="IPR041247">
    <property type="entry name" value="Rad52_fam"/>
</dbReference>
<feature type="region of interest" description="Disordered" evidence="4">
    <location>
        <begin position="154"/>
        <end position="191"/>
    </location>
</feature>
<feature type="region of interest" description="Disordered" evidence="4">
    <location>
        <begin position="226"/>
        <end position="259"/>
    </location>
</feature>
<accession>A0A0F9UL47</accession>
<comment type="similarity">
    <text evidence="1">Belongs to the RAD52 family.</text>
</comment>
<evidence type="ECO:0000256" key="4">
    <source>
        <dbReference type="SAM" id="MobiDB-lite"/>
    </source>
</evidence>
<reference evidence="5" key="1">
    <citation type="journal article" date="2015" name="Nature">
        <title>Complex archaea that bridge the gap between prokaryotes and eukaryotes.</title>
        <authorList>
            <person name="Spang A."/>
            <person name="Saw J.H."/>
            <person name="Jorgensen S.L."/>
            <person name="Zaremba-Niedzwiedzka K."/>
            <person name="Martijn J."/>
            <person name="Lind A.E."/>
            <person name="van Eijk R."/>
            <person name="Schleper C."/>
            <person name="Guy L."/>
            <person name="Ettema T.J."/>
        </authorList>
    </citation>
    <scope>NUCLEOTIDE SEQUENCE</scope>
</reference>
<keyword evidence="2" id="KW-0227">DNA damage</keyword>
<dbReference type="AlphaFoldDB" id="A0A0F9UL47"/>
<comment type="caution">
    <text evidence="5">The sequence shown here is derived from an EMBL/GenBank/DDBJ whole genome shotgun (WGS) entry which is preliminary data.</text>
</comment>
<dbReference type="EMBL" id="LAZR01000640">
    <property type="protein sequence ID" value="KKN61916.1"/>
    <property type="molecule type" value="Genomic_DNA"/>
</dbReference>
<protein>
    <recommendedName>
        <fullName evidence="6">Rad52/22 double-strand break repair protein</fullName>
    </recommendedName>
</protein>
<gene>
    <name evidence="5" type="ORF">LCGC14_0516850</name>
</gene>
<dbReference type="Pfam" id="PF04098">
    <property type="entry name" value="Rad52_Rad22"/>
    <property type="match status" value="1"/>
</dbReference>
<dbReference type="GO" id="GO:0006281">
    <property type="term" value="P:DNA repair"/>
    <property type="evidence" value="ECO:0007669"/>
    <property type="project" value="UniProtKB-KW"/>
</dbReference>
<organism evidence="5">
    <name type="scientific">marine sediment metagenome</name>
    <dbReference type="NCBI Taxonomy" id="412755"/>
    <lineage>
        <taxon>unclassified sequences</taxon>
        <taxon>metagenomes</taxon>
        <taxon>ecological metagenomes</taxon>
    </lineage>
</organism>
<evidence type="ECO:0000256" key="3">
    <source>
        <dbReference type="ARBA" id="ARBA00023204"/>
    </source>
</evidence>
<evidence type="ECO:0000313" key="5">
    <source>
        <dbReference type="EMBL" id="KKN61916.1"/>
    </source>
</evidence>
<sequence length="315" mass="34651">MEEELAPTKKKATKKSGDSRLIYAMLCQPLPEEAIQRTEKAKTKKGYDTTGHGYQWVIDRFNEVMGIDGWRYTYRIIREVEGQFQGGQPRHDITVELGINLNMSGEWLDARFCVGSHVSGNHGDALKGAITNAFKKSASWWGVGREAYAGQLDDDNVTQDEGPTTPVAKETVKEAVSPPKATPGTPTGRPVCPECGQPALMDSKFGEGQYCNPVWGGCKAQIVPIEEADPDPSEPPFLPPEDDIPIDSAPDKPPPKKKLSKTLENALKTVADSLDVSDLGDIYTKYNKKLKGDEQELFKDACMARAEYLKSGEDE</sequence>
<name>A0A0F9UL47_9ZZZZ</name>
<evidence type="ECO:0008006" key="6">
    <source>
        <dbReference type="Google" id="ProtNLM"/>
    </source>
</evidence>
<proteinExistence type="inferred from homology"/>
<keyword evidence="3" id="KW-0234">DNA repair</keyword>